<dbReference type="HOGENOM" id="CLU_951535_0_0_1"/>
<dbReference type="GeneID" id="7450050"/>
<dbReference type="Proteomes" id="UP000001449">
    <property type="component" value="Chromosome 5"/>
</dbReference>
<dbReference type="KEGG" id="tps:THAPSDRAFT_5394"/>
<evidence type="ECO:0000313" key="2">
    <source>
        <dbReference type="Proteomes" id="UP000001449"/>
    </source>
</evidence>
<reference evidence="1 2" key="2">
    <citation type="journal article" date="2008" name="Nature">
        <title>The Phaeodactylum genome reveals the evolutionary history of diatom genomes.</title>
        <authorList>
            <person name="Bowler C."/>
            <person name="Allen A.E."/>
            <person name="Badger J.H."/>
            <person name="Grimwood J."/>
            <person name="Jabbari K."/>
            <person name="Kuo A."/>
            <person name="Maheswari U."/>
            <person name="Martens C."/>
            <person name="Maumus F."/>
            <person name="Otillar R.P."/>
            <person name="Rayko E."/>
            <person name="Salamov A."/>
            <person name="Vandepoele K."/>
            <person name="Beszteri B."/>
            <person name="Gruber A."/>
            <person name="Heijde M."/>
            <person name="Katinka M."/>
            <person name="Mock T."/>
            <person name="Valentin K."/>
            <person name="Verret F."/>
            <person name="Berges J.A."/>
            <person name="Brownlee C."/>
            <person name="Cadoret J.P."/>
            <person name="Chiovitti A."/>
            <person name="Choi C.J."/>
            <person name="Coesel S."/>
            <person name="De Martino A."/>
            <person name="Detter J.C."/>
            <person name="Durkin C."/>
            <person name="Falciatore A."/>
            <person name="Fournet J."/>
            <person name="Haruta M."/>
            <person name="Huysman M.J."/>
            <person name="Jenkins B.D."/>
            <person name="Jiroutova K."/>
            <person name="Jorgensen R.E."/>
            <person name="Joubert Y."/>
            <person name="Kaplan A."/>
            <person name="Kroger N."/>
            <person name="Kroth P.G."/>
            <person name="La Roche J."/>
            <person name="Lindquist E."/>
            <person name="Lommer M."/>
            <person name="Martin-Jezequel V."/>
            <person name="Lopez P.J."/>
            <person name="Lucas S."/>
            <person name="Mangogna M."/>
            <person name="McGinnis K."/>
            <person name="Medlin L.K."/>
            <person name="Montsant A."/>
            <person name="Oudot-Le Secq M.P."/>
            <person name="Napoli C."/>
            <person name="Obornik M."/>
            <person name="Parker M.S."/>
            <person name="Petit J.L."/>
            <person name="Porcel B.M."/>
            <person name="Poulsen N."/>
            <person name="Robison M."/>
            <person name="Rychlewski L."/>
            <person name="Rynearson T.A."/>
            <person name="Schmutz J."/>
            <person name="Shapiro H."/>
            <person name="Siaut M."/>
            <person name="Stanley M."/>
            <person name="Sussman M.R."/>
            <person name="Taylor A.R."/>
            <person name="Vardi A."/>
            <person name="von Dassow P."/>
            <person name="Vyverman W."/>
            <person name="Willis A."/>
            <person name="Wyrwicz L.S."/>
            <person name="Rokhsar D.S."/>
            <person name="Weissenbach J."/>
            <person name="Armbrust E.V."/>
            <person name="Green B.R."/>
            <person name="Van de Peer Y."/>
            <person name="Grigoriev I.V."/>
        </authorList>
    </citation>
    <scope>NUCLEOTIDE SEQUENCE [LARGE SCALE GENOMIC DNA]</scope>
    <source>
        <strain evidence="1 2">CCMP1335</strain>
    </source>
</reference>
<dbReference type="EMBL" id="CM000642">
    <property type="protein sequence ID" value="EED92438.1"/>
    <property type="molecule type" value="Genomic_DNA"/>
</dbReference>
<dbReference type="AlphaFoldDB" id="B8C2T0"/>
<organism evidence="1 2">
    <name type="scientific">Thalassiosira pseudonana</name>
    <name type="common">Marine diatom</name>
    <name type="synonym">Cyclotella nana</name>
    <dbReference type="NCBI Taxonomy" id="35128"/>
    <lineage>
        <taxon>Eukaryota</taxon>
        <taxon>Sar</taxon>
        <taxon>Stramenopiles</taxon>
        <taxon>Ochrophyta</taxon>
        <taxon>Bacillariophyta</taxon>
        <taxon>Coscinodiscophyceae</taxon>
        <taxon>Thalassiosirophycidae</taxon>
        <taxon>Thalassiosirales</taxon>
        <taxon>Thalassiosiraceae</taxon>
        <taxon>Thalassiosira</taxon>
    </lineage>
</organism>
<dbReference type="InParanoid" id="B8C2T0"/>
<reference evidence="1 2" key="1">
    <citation type="journal article" date="2004" name="Science">
        <title>The genome of the diatom Thalassiosira pseudonana: ecology, evolution, and metabolism.</title>
        <authorList>
            <person name="Armbrust E.V."/>
            <person name="Berges J.A."/>
            <person name="Bowler C."/>
            <person name="Green B.R."/>
            <person name="Martinez D."/>
            <person name="Putnam N.H."/>
            <person name="Zhou S."/>
            <person name="Allen A.E."/>
            <person name="Apt K.E."/>
            <person name="Bechner M."/>
            <person name="Brzezinski M.A."/>
            <person name="Chaal B.K."/>
            <person name="Chiovitti A."/>
            <person name="Davis A.K."/>
            <person name="Demarest M.S."/>
            <person name="Detter J.C."/>
            <person name="Glavina T."/>
            <person name="Goodstein D."/>
            <person name="Hadi M.Z."/>
            <person name="Hellsten U."/>
            <person name="Hildebrand M."/>
            <person name="Jenkins B.D."/>
            <person name="Jurka J."/>
            <person name="Kapitonov V.V."/>
            <person name="Kroger N."/>
            <person name="Lau W.W."/>
            <person name="Lane T.W."/>
            <person name="Larimer F.W."/>
            <person name="Lippmeier J.C."/>
            <person name="Lucas S."/>
            <person name="Medina M."/>
            <person name="Montsant A."/>
            <person name="Obornik M."/>
            <person name="Parker M.S."/>
            <person name="Palenik B."/>
            <person name="Pazour G.J."/>
            <person name="Richardson P.M."/>
            <person name="Rynearson T.A."/>
            <person name="Saito M.A."/>
            <person name="Schwartz D.C."/>
            <person name="Thamatrakoln K."/>
            <person name="Valentin K."/>
            <person name="Vardi A."/>
            <person name="Wilkerson F.P."/>
            <person name="Rokhsar D.S."/>
        </authorList>
    </citation>
    <scope>NUCLEOTIDE SEQUENCE [LARGE SCALE GENOMIC DNA]</scope>
    <source>
        <strain evidence="1 2">CCMP1335</strain>
    </source>
</reference>
<gene>
    <name evidence="1" type="ORF">THAPSDRAFT_5394</name>
</gene>
<dbReference type="OMA" id="MNYHEMT"/>
<keyword evidence="2" id="KW-1185">Reference proteome</keyword>
<name>B8C2T0_THAPS</name>
<dbReference type="eggNOG" id="ENOG502SRTR">
    <property type="taxonomic scope" value="Eukaryota"/>
</dbReference>
<dbReference type="RefSeq" id="XP_002290686.1">
    <property type="nucleotide sequence ID" value="XM_002290650.1"/>
</dbReference>
<proteinExistence type="predicted"/>
<accession>B8C2T0</accession>
<evidence type="ECO:0000313" key="1">
    <source>
        <dbReference type="EMBL" id="EED92438.1"/>
    </source>
</evidence>
<sequence length="293" mass="31855">MLNYHELTMNEPRDAPARRQQFTVICLIMALYSAHCALNAGLLSPVTIVTNDDTATFPGGEFVYKLMTKDYAASSGTLRTIKEDLGMEDNGGNIREETVDVLYTVLLDDAAVVPGGLTRFASGVLVTNSDQKRRLMDVNVGIPESGGSHSKEVRYEVGSLPKVAAAVAQHPYTDGAFSAILQTYKIIPAFQKYAKEHGVSEESPIIISTCSVNQSMCTFYMPLTKRNKFFLGKQTAEEYAQTFHSVGFFEKMGIDFTEFSNVKVGGINFSNVLTGAKRALGMGAANTAGKSEL</sequence>
<protein>
    <submittedName>
        <fullName evidence="1">Uncharacterized protein</fullName>
    </submittedName>
</protein>
<dbReference type="PaxDb" id="35128-Thaps5394"/>